<dbReference type="Pfam" id="PF00122">
    <property type="entry name" value="E1-E2_ATPase"/>
    <property type="match status" value="1"/>
</dbReference>
<dbReference type="OrthoDB" id="9814270at2"/>
<feature type="domain" description="Cation-transporting P-type ATPase N-terminal" evidence="11">
    <location>
        <begin position="16"/>
        <end position="89"/>
    </location>
</feature>
<proteinExistence type="inferred from homology"/>
<dbReference type="InterPro" id="IPR023299">
    <property type="entry name" value="ATPase_P-typ_cyto_dom_N"/>
</dbReference>
<gene>
    <name evidence="12" type="ORF">EUA94_05800</name>
</gene>
<dbReference type="SUPFAM" id="SSF81660">
    <property type="entry name" value="Metal cation-transporting ATPase, ATP-binding domain N"/>
    <property type="match status" value="1"/>
</dbReference>
<keyword evidence="4 10" id="KW-0812">Transmembrane</keyword>
<keyword evidence="6" id="KW-0067">ATP-binding</keyword>
<dbReference type="PANTHER" id="PTHR43294:SF21">
    <property type="entry name" value="CATION TRANSPORTING ATPASE"/>
    <property type="match status" value="1"/>
</dbReference>
<evidence type="ECO:0000256" key="1">
    <source>
        <dbReference type="ARBA" id="ARBA00004651"/>
    </source>
</evidence>
<sequence>MPTTPLSKDVLGADVELLLVDVDVLLQHLDCDASGLSEAEAERRLAVTGPNQLTVEQRSSLPAALLRQLTHPLALLLWLAAALALGTQGVTLGAAIICVIALNAGFALVQERHAEHAVAALALYLPPHATVVRDGRRRLVDAASVVPGDVMLVDEGAAVSADARILEGAVELDMSAVTGESAPVTRQAAPTPPTAADLGRRVVDAEDVLLSGTTCASGEALALVVHTGMSTELGRIAGLSTRTHQDPSPLEEQVRRVAWLIAGVAVAVGVAFLPLGMLAGLSFTEASVFAIGLLVANVPEGLLPTITLALAVGVADLARRGGLVKRLSAVETLGSTDVICTDKTGTLTQNRMQVHSVWSGSARRTIGDPEAVRLARVLRSCSTADREANLGDPTELALLDAADRVCSAALAPRASVEQVFHFDPRRRLMSVVAVPAAGATSGGHEVG</sequence>
<dbReference type="InterPro" id="IPR050510">
    <property type="entry name" value="Cation_transp_ATPase_P-type"/>
</dbReference>
<dbReference type="AlphaFoldDB" id="A0A4Q2T8P3"/>
<evidence type="ECO:0000256" key="2">
    <source>
        <dbReference type="ARBA" id="ARBA00005675"/>
    </source>
</evidence>
<dbReference type="PANTHER" id="PTHR43294">
    <property type="entry name" value="SODIUM/POTASSIUM-TRANSPORTING ATPASE SUBUNIT ALPHA"/>
    <property type="match status" value="1"/>
</dbReference>
<comment type="caution">
    <text evidence="12">The sequence shown here is derived from an EMBL/GenBank/DDBJ whole genome shotgun (WGS) entry which is preliminary data.</text>
</comment>
<keyword evidence="5" id="KW-0547">Nucleotide-binding</keyword>
<dbReference type="Gene3D" id="1.20.1110.10">
    <property type="entry name" value="Calcium-transporting ATPase, transmembrane domain"/>
    <property type="match status" value="1"/>
</dbReference>
<feature type="transmembrane region" description="Helical" evidence="10">
    <location>
        <begin position="75"/>
        <end position="102"/>
    </location>
</feature>
<dbReference type="InterPro" id="IPR001757">
    <property type="entry name" value="P_typ_ATPase"/>
</dbReference>
<keyword evidence="3" id="KW-1003">Cell membrane</keyword>
<organism evidence="12 13">
    <name type="scientific">Nocardioides zhouii</name>
    <dbReference type="NCBI Taxonomy" id="1168729"/>
    <lineage>
        <taxon>Bacteria</taxon>
        <taxon>Bacillati</taxon>
        <taxon>Actinomycetota</taxon>
        <taxon>Actinomycetes</taxon>
        <taxon>Propionibacteriales</taxon>
        <taxon>Nocardioidaceae</taxon>
        <taxon>Nocardioides</taxon>
    </lineage>
</organism>
<name>A0A4Q2T8P3_9ACTN</name>
<evidence type="ECO:0000256" key="8">
    <source>
        <dbReference type="ARBA" id="ARBA00022989"/>
    </source>
</evidence>
<dbReference type="PROSITE" id="PS00154">
    <property type="entry name" value="ATPASE_E1_E2"/>
    <property type="match status" value="1"/>
</dbReference>
<evidence type="ECO:0000313" key="13">
    <source>
        <dbReference type="Proteomes" id="UP000291101"/>
    </source>
</evidence>
<dbReference type="InterPro" id="IPR004014">
    <property type="entry name" value="ATPase_P-typ_cation-transptr_N"/>
</dbReference>
<keyword evidence="9 10" id="KW-0472">Membrane</keyword>
<dbReference type="InterPro" id="IPR023298">
    <property type="entry name" value="ATPase_P-typ_TM_dom_sf"/>
</dbReference>
<dbReference type="Gene3D" id="3.40.1110.10">
    <property type="entry name" value="Calcium-transporting ATPase, cytoplasmic domain N"/>
    <property type="match status" value="1"/>
</dbReference>
<dbReference type="GO" id="GO:0005524">
    <property type="term" value="F:ATP binding"/>
    <property type="evidence" value="ECO:0007669"/>
    <property type="project" value="UniProtKB-KW"/>
</dbReference>
<comment type="similarity">
    <text evidence="2">Belongs to the cation transport ATPase (P-type) (TC 3.A.3) family. Type IIA subfamily.</text>
</comment>
<evidence type="ECO:0000256" key="6">
    <source>
        <dbReference type="ARBA" id="ARBA00022840"/>
    </source>
</evidence>
<keyword evidence="7" id="KW-1278">Translocase</keyword>
<dbReference type="InterPro" id="IPR023214">
    <property type="entry name" value="HAD_sf"/>
</dbReference>
<dbReference type="Pfam" id="PF00690">
    <property type="entry name" value="Cation_ATPase_N"/>
    <property type="match status" value="1"/>
</dbReference>
<dbReference type="FunFam" id="3.40.50.1000:FF:000001">
    <property type="entry name" value="Phospholipid-transporting ATPase IC"/>
    <property type="match status" value="1"/>
</dbReference>
<evidence type="ECO:0000256" key="3">
    <source>
        <dbReference type="ARBA" id="ARBA00022475"/>
    </source>
</evidence>
<accession>A0A4Q2T8P3</accession>
<dbReference type="SMART" id="SM00831">
    <property type="entry name" value="Cation_ATPase_N"/>
    <property type="match status" value="1"/>
</dbReference>
<dbReference type="EMBL" id="SDWV01000004">
    <property type="protein sequence ID" value="RYC13378.1"/>
    <property type="molecule type" value="Genomic_DNA"/>
</dbReference>
<comment type="subcellular location">
    <subcellularLocation>
        <location evidence="1">Cell membrane</location>
        <topology evidence="1">Multi-pass membrane protein</topology>
    </subcellularLocation>
</comment>
<evidence type="ECO:0000256" key="5">
    <source>
        <dbReference type="ARBA" id="ARBA00022741"/>
    </source>
</evidence>
<evidence type="ECO:0000256" key="9">
    <source>
        <dbReference type="ARBA" id="ARBA00023136"/>
    </source>
</evidence>
<evidence type="ECO:0000313" key="12">
    <source>
        <dbReference type="EMBL" id="RYC13378.1"/>
    </source>
</evidence>
<dbReference type="GO" id="GO:0016887">
    <property type="term" value="F:ATP hydrolysis activity"/>
    <property type="evidence" value="ECO:0007669"/>
    <property type="project" value="InterPro"/>
</dbReference>
<dbReference type="GO" id="GO:0005886">
    <property type="term" value="C:plasma membrane"/>
    <property type="evidence" value="ECO:0007669"/>
    <property type="project" value="UniProtKB-SubCell"/>
</dbReference>
<evidence type="ECO:0000259" key="11">
    <source>
        <dbReference type="SMART" id="SM00831"/>
    </source>
</evidence>
<dbReference type="NCBIfam" id="TIGR01494">
    <property type="entry name" value="ATPase_P-type"/>
    <property type="match status" value="1"/>
</dbReference>
<protein>
    <submittedName>
        <fullName evidence="12">Cation-transporting P-type ATPase</fullName>
    </submittedName>
</protein>
<dbReference type="InterPro" id="IPR059000">
    <property type="entry name" value="ATPase_P-type_domA"/>
</dbReference>
<keyword evidence="8 10" id="KW-1133">Transmembrane helix</keyword>
<dbReference type="PRINTS" id="PR00119">
    <property type="entry name" value="CATATPASE"/>
</dbReference>
<evidence type="ECO:0000256" key="7">
    <source>
        <dbReference type="ARBA" id="ARBA00022967"/>
    </source>
</evidence>
<evidence type="ECO:0000256" key="4">
    <source>
        <dbReference type="ARBA" id="ARBA00022692"/>
    </source>
</evidence>
<dbReference type="Gene3D" id="2.70.150.10">
    <property type="entry name" value="Calcium-transporting ATPase, cytoplasmic transduction domain A"/>
    <property type="match status" value="1"/>
</dbReference>
<feature type="transmembrane region" description="Helical" evidence="10">
    <location>
        <begin position="257"/>
        <end position="281"/>
    </location>
</feature>
<dbReference type="Proteomes" id="UP000291101">
    <property type="component" value="Unassembled WGS sequence"/>
</dbReference>
<dbReference type="Gene3D" id="3.40.50.1000">
    <property type="entry name" value="HAD superfamily/HAD-like"/>
    <property type="match status" value="1"/>
</dbReference>
<dbReference type="SUPFAM" id="SSF81665">
    <property type="entry name" value="Calcium ATPase, transmembrane domain M"/>
    <property type="match status" value="1"/>
</dbReference>
<dbReference type="InterPro" id="IPR018303">
    <property type="entry name" value="ATPase_P-typ_P_site"/>
</dbReference>
<dbReference type="SUPFAM" id="SSF81653">
    <property type="entry name" value="Calcium ATPase, transduction domain A"/>
    <property type="match status" value="1"/>
</dbReference>
<dbReference type="PRINTS" id="PR00121">
    <property type="entry name" value="NAKATPASE"/>
</dbReference>
<reference evidence="12 13" key="1">
    <citation type="submission" date="2019-01" db="EMBL/GenBank/DDBJ databases">
        <title>Novel species of Nocardioides.</title>
        <authorList>
            <person name="Liu Q."/>
            <person name="X Y.-H."/>
        </authorList>
    </citation>
    <scope>NUCLEOTIDE SEQUENCE [LARGE SCALE GENOMIC DNA]</scope>
    <source>
        <strain evidence="12 13">HLT2-9</strain>
    </source>
</reference>
<dbReference type="RefSeq" id="WP_129425601.1">
    <property type="nucleotide sequence ID" value="NZ_SDWV01000004.1"/>
</dbReference>
<evidence type="ECO:0000256" key="10">
    <source>
        <dbReference type="SAM" id="Phobius"/>
    </source>
</evidence>
<dbReference type="InterPro" id="IPR008250">
    <property type="entry name" value="ATPase_P-typ_transduc_dom_A_sf"/>
</dbReference>
<keyword evidence="13" id="KW-1185">Reference proteome</keyword>